<dbReference type="OrthoDB" id="7360669at2"/>
<protein>
    <submittedName>
        <fullName evidence="1">Uncharacterized protein</fullName>
    </submittedName>
</protein>
<dbReference type="RefSeq" id="WP_093004068.1">
    <property type="nucleotide sequence ID" value="NZ_FNZZ01000002.1"/>
</dbReference>
<gene>
    <name evidence="1" type="ORF">SAMN05216382_1053</name>
</gene>
<evidence type="ECO:0000313" key="1">
    <source>
        <dbReference type="EMBL" id="SEK89139.1"/>
    </source>
</evidence>
<proteinExistence type="predicted"/>
<evidence type="ECO:0000313" key="2">
    <source>
        <dbReference type="Proteomes" id="UP000199214"/>
    </source>
</evidence>
<sequence>MYDLIDRAVTDLRTPDRLVLDAMRAWVHTLTLAGEPKRAVAGRFIDGGSSFDAAMTILDRCSADTLSFQRPCHPQVEEIEAVLLGLWRLVLEGRQPEAIATAALLVDADAARDLVRAIRNIPPPRGTLH</sequence>
<keyword evidence="2" id="KW-1185">Reference proteome</keyword>
<organism evidence="1 2">
    <name type="scientific">Sphingomonas palmae</name>
    <dbReference type="NCBI Taxonomy" id="1855283"/>
    <lineage>
        <taxon>Bacteria</taxon>
        <taxon>Pseudomonadati</taxon>
        <taxon>Pseudomonadota</taxon>
        <taxon>Alphaproteobacteria</taxon>
        <taxon>Sphingomonadales</taxon>
        <taxon>Sphingomonadaceae</taxon>
        <taxon>Sphingomonas</taxon>
    </lineage>
</organism>
<dbReference type="Proteomes" id="UP000199214">
    <property type="component" value="Unassembled WGS sequence"/>
</dbReference>
<accession>A0A1H7KQS7</accession>
<dbReference type="AlphaFoldDB" id="A0A1H7KQS7"/>
<reference evidence="2" key="1">
    <citation type="submission" date="2016-10" db="EMBL/GenBank/DDBJ databases">
        <authorList>
            <person name="Varghese N."/>
            <person name="Submissions S."/>
        </authorList>
    </citation>
    <scope>NUCLEOTIDE SEQUENCE [LARGE SCALE GENOMIC DNA]</scope>
    <source>
        <strain evidence="2">JS21-1</strain>
    </source>
</reference>
<name>A0A1H7KQS7_9SPHN</name>
<dbReference type="EMBL" id="FNZZ01000002">
    <property type="protein sequence ID" value="SEK89139.1"/>
    <property type="molecule type" value="Genomic_DNA"/>
</dbReference>